<comment type="caution">
    <text evidence="2">The sequence shown here is derived from an EMBL/GenBank/DDBJ whole genome shotgun (WGS) entry which is preliminary data.</text>
</comment>
<proteinExistence type="predicted"/>
<accession>A0ABU0ZND0</accession>
<protein>
    <submittedName>
        <fullName evidence="2">MaoC family dehydratase N-terminal domain-containing protein</fullName>
    </submittedName>
</protein>
<evidence type="ECO:0000259" key="1">
    <source>
        <dbReference type="Pfam" id="PF13452"/>
    </source>
</evidence>
<evidence type="ECO:0000313" key="3">
    <source>
        <dbReference type="Proteomes" id="UP001230908"/>
    </source>
</evidence>
<dbReference type="Pfam" id="PF13452">
    <property type="entry name" value="FAS1_DH_region"/>
    <property type="match status" value="1"/>
</dbReference>
<dbReference type="EMBL" id="JAVHUY010000031">
    <property type="protein sequence ID" value="MDQ7908553.1"/>
    <property type="molecule type" value="Genomic_DNA"/>
</dbReference>
<evidence type="ECO:0000313" key="2">
    <source>
        <dbReference type="EMBL" id="MDQ7908553.1"/>
    </source>
</evidence>
<sequence>MADTNISAQMRAAVGREIGRRVSYPVSESDIRRWALAVYYPETPPRLYWDAGYADTTRHGGIVAPEEFNPFAWLARSVEPARGVDPAQNPDHLEMTLGVPGPGLKFQLNGGMAVEYGVPMRPGDVITAVNRLASYTEKEGRLGLMLFTVTEDTWTNQRGETVKRSTMTGIRY</sequence>
<dbReference type="RefSeq" id="WP_308715824.1">
    <property type="nucleotide sequence ID" value="NZ_JAVHUY010000031.1"/>
</dbReference>
<dbReference type="InterPro" id="IPR029069">
    <property type="entry name" value="HotDog_dom_sf"/>
</dbReference>
<name>A0ABU0ZND0_9ACTN</name>
<keyword evidence="3" id="KW-1185">Reference proteome</keyword>
<feature type="domain" description="FAS1-like dehydratase" evidence="1">
    <location>
        <begin position="12"/>
        <end position="163"/>
    </location>
</feature>
<dbReference type="Proteomes" id="UP001230908">
    <property type="component" value="Unassembled WGS sequence"/>
</dbReference>
<organism evidence="2 3">
    <name type="scientific">Phytohabitans maris</name>
    <dbReference type="NCBI Taxonomy" id="3071409"/>
    <lineage>
        <taxon>Bacteria</taxon>
        <taxon>Bacillati</taxon>
        <taxon>Actinomycetota</taxon>
        <taxon>Actinomycetes</taxon>
        <taxon>Micromonosporales</taxon>
        <taxon>Micromonosporaceae</taxon>
    </lineage>
</organism>
<dbReference type="SUPFAM" id="SSF54637">
    <property type="entry name" value="Thioesterase/thiol ester dehydrase-isomerase"/>
    <property type="match status" value="1"/>
</dbReference>
<gene>
    <name evidence="2" type="ORF">RB614_28885</name>
</gene>
<dbReference type="InterPro" id="IPR039569">
    <property type="entry name" value="FAS1-like_DH_region"/>
</dbReference>
<dbReference type="Gene3D" id="3.10.129.10">
    <property type="entry name" value="Hotdog Thioesterase"/>
    <property type="match status" value="1"/>
</dbReference>
<reference evidence="2 3" key="1">
    <citation type="submission" date="2023-08" db="EMBL/GenBank/DDBJ databases">
        <title>Phytohabitans sansha sp. nov., isolated from marine sediment.</title>
        <authorList>
            <person name="Zhao Y."/>
            <person name="Yi K."/>
        </authorList>
    </citation>
    <scope>NUCLEOTIDE SEQUENCE [LARGE SCALE GENOMIC DNA]</scope>
    <source>
        <strain evidence="2 3">ZYX-F-186</strain>
    </source>
</reference>